<proteinExistence type="predicted"/>
<evidence type="ECO:0000313" key="4">
    <source>
        <dbReference type="Proteomes" id="UP000011087"/>
    </source>
</evidence>
<sequence length="270" mass="29999">MAWPPRLVSRNIYALTCVGTIFMLLPSSSMGLVQHSTMHLRHPQQSLQKYAGSSGAWNQVQAPYMNELVEVDAVQRIRGGGGGLAKKLGPKNMGLALIFLSLLYLPKAMASCNARLMPKTGKIQRLGCGAGLMITNIATICGLGLVLMNSRQFDRHGRSKFKMRMNGTLIMVFGMLLIITHAEAAKLSFYSSFNTQLGLILEWWGFVSLFYNFTPRFVAQVPRELKTTMRKLMAKMGFGSGNAASKVDNETRQRELERLNQWAQVQPPPS</sequence>
<dbReference type="PaxDb" id="55529-EKX37120"/>
<evidence type="ECO:0000313" key="3">
    <source>
        <dbReference type="EnsemblProtists" id="EKX37120"/>
    </source>
</evidence>
<keyword evidence="1" id="KW-0472">Membrane</keyword>
<keyword evidence="1" id="KW-0812">Transmembrane</keyword>
<organism evidence="2">
    <name type="scientific">Guillardia theta (strain CCMP2712)</name>
    <name type="common">Cryptophyte</name>
    <dbReference type="NCBI Taxonomy" id="905079"/>
    <lineage>
        <taxon>Eukaryota</taxon>
        <taxon>Cryptophyceae</taxon>
        <taxon>Pyrenomonadales</taxon>
        <taxon>Geminigeraceae</taxon>
        <taxon>Guillardia</taxon>
    </lineage>
</organism>
<protein>
    <submittedName>
        <fullName evidence="2 3">Uncharacterized protein</fullName>
    </submittedName>
</protein>
<keyword evidence="4" id="KW-1185">Reference proteome</keyword>
<reference evidence="2 4" key="1">
    <citation type="journal article" date="2012" name="Nature">
        <title>Algal genomes reveal evolutionary mosaicism and the fate of nucleomorphs.</title>
        <authorList>
            <consortium name="DOE Joint Genome Institute"/>
            <person name="Curtis B.A."/>
            <person name="Tanifuji G."/>
            <person name="Burki F."/>
            <person name="Gruber A."/>
            <person name="Irimia M."/>
            <person name="Maruyama S."/>
            <person name="Arias M.C."/>
            <person name="Ball S.G."/>
            <person name="Gile G.H."/>
            <person name="Hirakawa Y."/>
            <person name="Hopkins J.F."/>
            <person name="Kuo A."/>
            <person name="Rensing S.A."/>
            <person name="Schmutz J."/>
            <person name="Symeonidi A."/>
            <person name="Elias M."/>
            <person name="Eveleigh R.J."/>
            <person name="Herman E.K."/>
            <person name="Klute M.J."/>
            <person name="Nakayama T."/>
            <person name="Obornik M."/>
            <person name="Reyes-Prieto A."/>
            <person name="Armbrust E.V."/>
            <person name="Aves S.J."/>
            <person name="Beiko R.G."/>
            <person name="Coutinho P."/>
            <person name="Dacks J.B."/>
            <person name="Durnford D.G."/>
            <person name="Fast N.M."/>
            <person name="Green B.R."/>
            <person name="Grisdale C.J."/>
            <person name="Hempel F."/>
            <person name="Henrissat B."/>
            <person name="Hoppner M.P."/>
            <person name="Ishida K."/>
            <person name="Kim E."/>
            <person name="Koreny L."/>
            <person name="Kroth P.G."/>
            <person name="Liu Y."/>
            <person name="Malik S.B."/>
            <person name="Maier U.G."/>
            <person name="McRose D."/>
            <person name="Mock T."/>
            <person name="Neilson J.A."/>
            <person name="Onodera N.T."/>
            <person name="Poole A.M."/>
            <person name="Pritham E.J."/>
            <person name="Richards T.A."/>
            <person name="Rocap G."/>
            <person name="Roy S.W."/>
            <person name="Sarai C."/>
            <person name="Schaack S."/>
            <person name="Shirato S."/>
            <person name="Slamovits C.H."/>
            <person name="Spencer D.F."/>
            <person name="Suzuki S."/>
            <person name="Worden A.Z."/>
            <person name="Zauner S."/>
            <person name="Barry K."/>
            <person name="Bell C."/>
            <person name="Bharti A.K."/>
            <person name="Crow J.A."/>
            <person name="Grimwood J."/>
            <person name="Kramer R."/>
            <person name="Lindquist E."/>
            <person name="Lucas S."/>
            <person name="Salamov A."/>
            <person name="McFadden G.I."/>
            <person name="Lane C.E."/>
            <person name="Keeling P.J."/>
            <person name="Gray M.W."/>
            <person name="Grigoriev I.V."/>
            <person name="Archibald J.M."/>
        </authorList>
    </citation>
    <scope>NUCLEOTIDE SEQUENCE</scope>
    <source>
        <strain evidence="2 4">CCMP2712</strain>
    </source>
</reference>
<feature type="transmembrane region" description="Helical" evidence="1">
    <location>
        <begin position="195"/>
        <end position="213"/>
    </location>
</feature>
<feature type="transmembrane region" description="Helical" evidence="1">
    <location>
        <begin position="130"/>
        <end position="148"/>
    </location>
</feature>
<reference evidence="3" key="3">
    <citation type="submission" date="2015-06" db="UniProtKB">
        <authorList>
            <consortium name="EnsemblProtists"/>
        </authorList>
    </citation>
    <scope>IDENTIFICATION</scope>
</reference>
<reference evidence="4" key="2">
    <citation type="submission" date="2012-11" db="EMBL/GenBank/DDBJ databases">
        <authorList>
            <person name="Kuo A."/>
            <person name="Curtis B.A."/>
            <person name="Tanifuji G."/>
            <person name="Burki F."/>
            <person name="Gruber A."/>
            <person name="Irimia M."/>
            <person name="Maruyama S."/>
            <person name="Arias M.C."/>
            <person name="Ball S.G."/>
            <person name="Gile G.H."/>
            <person name="Hirakawa Y."/>
            <person name="Hopkins J.F."/>
            <person name="Rensing S.A."/>
            <person name="Schmutz J."/>
            <person name="Symeonidi A."/>
            <person name="Elias M."/>
            <person name="Eveleigh R.J."/>
            <person name="Herman E.K."/>
            <person name="Klute M.J."/>
            <person name="Nakayama T."/>
            <person name="Obornik M."/>
            <person name="Reyes-Prieto A."/>
            <person name="Armbrust E.V."/>
            <person name="Aves S.J."/>
            <person name="Beiko R.G."/>
            <person name="Coutinho P."/>
            <person name="Dacks J.B."/>
            <person name="Durnford D.G."/>
            <person name="Fast N.M."/>
            <person name="Green B.R."/>
            <person name="Grisdale C."/>
            <person name="Hempe F."/>
            <person name="Henrissat B."/>
            <person name="Hoppner M.P."/>
            <person name="Ishida K.-I."/>
            <person name="Kim E."/>
            <person name="Koreny L."/>
            <person name="Kroth P.G."/>
            <person name="Liu Y."/>
            <person name="Malik S.-B."/>
            <person name="Maier U.G."/>
            <person name="McRose D."/>
            <person name="Mock T."/>
            <person name="Neilson J.A."/>
            <person name="Onodera N.T."/>
            <person name="Poole A.M."/>
            <person name="Pritham E.J."/>
            <person name="Richards T.A."/>
            <person name="Rocap G."/>
            <person name="Roy S.W."/>
            <person name="Sarai C."/>
            <person name="Schaack S."/>
            <person name="Shirato S."/>
            <person name="Slamovits C.H."/>
            <person name="Spencer D.F."/>
            <person name="Suzuki S."/>
            <person name="Worden A.Z."/>
            <person name="Zauner S."/>
            <person name="Barry K."/>
            <person name="Bell C."/>
            <person name="Bharti A.K."/>
            <person name="Crow J.A."/>
            <person name="Grimwood J."/>
            <person name="Kramer R."/>
            <person name="Lindquist E."/>
            <person name="Lucas S."/>
            <person name="Salamov A."/>
            <person name="McFadden G.I."/>
            <person name="Lane C.E."/>
            <person name="Keeling P.J."/>
            <person name="Gray M.W."/>
            <person name="Grigoriev I.V."/>
            <person name="Archibald J.M."/>
        </authorList>
    </citation>
    <scope>NUCLEOTIDE SEQUENCE</scope>
    <source>
        <strain evidence="4">CCMP2712</strain>
    </source>
</reference>
<feature type="transmembrane region" description="Helical" evidence="1">
    <location>
        <begin position="12"/>
        <end position="33"/>
    </location>
</feature>
<feature type="transmembrane region" description="Helical" evidence="1">
    <location>
        <begin position="169"/>
        <end position="189"/>
    </location>
</feature>
<gene>
    <name evidence="2" type="ORF">GUITHDRAFT_155046</name>
</gene>
<dbReference type="GeneID" id="17293892"/>
<name>L1IMT1_GUITC</name>
<dbReference type="KEGG" id="gtt:GUITHDRAFT_155046"/>
<evidence type="ECO:0000256" key="1">
    <source>
        <dbReference type="SAM" id="Phobius"/>
    </source>
</evidence>
<keyword evidence="1" id="KW-1133">Transmembrane helix</keyword>
<feature type="transmembrane region" description="Helical" evidence="1">
    <location>
        <begin position="93"/>
        <end position="110"/>
    </location>
</feature>
<evidence type="ECO:0000313" key="2">
    <source>
        <dbReference type="EMBL" id="EKX37120.1"/>
    </source>
</evidence>
<dbReference type="EMBL" id="JH993063">
    <property type="protein sequence ID" value="EKX37120.1"/>
    <property type="molecule type" value="Genomic_DNA"/>
</dbReference>
<dbReference type="Proteomes" id="UP000011087">
    <property type="component" value="Unassembled WGS sequence"/>
</dbReference>
<dbReference type="RefSeq" id="XP_005824100.1">
    <property type="nucleotide sequence ID" value="XM_005824043.1"/>
</dbReference>
<dbReference type="HOGENOM" id="CLU_1032263_0_0_1"/>
<accession>L1IMT1</accession>
<dbReference type="AlphaFoldDB" id="L1IMT1"/>
<dbReference type="EnsemblProtists" id="EKX37120">
    <property type="protein sequence ID" value="EKX37120"/>
    <property type="gene ID" value="GUITHDRAFT_155046"/>
</dbReference>